<feature type="domain" description="YEATS" evidence="4">
    <location>
        <begin position="7"/>
        <end position="141"/>
    </location>
</feature>
<protein>
    <submittedName>
        <fullName evidence="5">Protein AF-9 like protein</fullName>
    </submittedName>
</protein>
<dbReference type="InterPro" id="IPR038704">
    <property type="entry name" value="YEAST_sf"/>
</dbReference>
<evidence type="ECO:0000256" key="2">
    <source>
        <dbReference type="PROSITE-ProRule" id="PRU00376"/>
    </source>
</evidence>
<evidence type="ECO:0000256" key="3">
    <source>
        <dbReference type="SAM" id="Coils"/>
    </source>
</evidence>
<reference evidence="5" key="1">
    <citation type="journal article" date="2020" name="bioRxiv">
        <title>Chromosome-level reference genome of the European wasp spider Argiope bruennichi: a resource for studies on range expansion and evolutionary adaptation.</title>
        <authorList>
            <person name="Sheffer M.M."/>
            <person name="Hoppe A."/>
            <person name="Krehenwinkel H."/>
            <person name="Uhl G."/>
            <person name="Kuss A.W."/>
            <person name="Jensen L."/>
            <person name="Jensen C."/>
            <person name="Gillespie R.G."/>
            <person name="Hoff K.J."/>
            <person name="Prost S."/>
        </authorList>
    </citation>
    <scope>NUCLEOTIDE SEQUENCE</scope>
</reference>
<dbReference type="Pfam" id="PF03366">
    <property type="entry name" value="YEATS"/>
    <property type="match status" value="1"/>
</dbReference>
<keyword evidence="3" id="KW-0175">Coiled coil</keyword>
<keyword evidence="1 2" id="KW-0539">Nucleus</keyword>
<evidence type="ECO:0000313" key="5">
    <source>
        <dbReference type="EMBL" id="KAF8789837.1"/>
    </source>
</evidence>
<dbReference type="EMBL" id="JABXBU010000012">
    <property type="protein sequence ID" value="KAF8789837.1"/>
    <property type="molecule type" value="Genomic_DNA"/>
</dbReference>
<dbReference type="CDD" id="cd16906">
    <property type="entry name" value="YEATS_AF-9_like"/>
    <property type="match status" value="1"/>
</dbReference>
<dbReference type="PROSITE" id="PS51037">
    <property type="entry name" value="YEATS"/>
    <property type="match status" value="1"/>
</dbReference>
<dbReference type="AlphaFoldDB" id="A0A8T0FEV7"/>
<comment type="subcellular location">
    <subcellularLocation>
        <location evidence="2">Nucleus</location>
    </subcellularLocation>
</comment>
<reference evidence="5" key="2">
    <citation type="submission" date="2020-06" db="EMBL/GenBank/DDBJ databases">
        <authorList>
            <person name="Sheffer M."/>
        </authorList>
    </citation>
    <scope>NUCLEOTIDE SEQUENCE</scope>
</reference>
<dbReference type="GO" id="GO:0003682">
    <property type="term" value="F:chromatin binding"/>
    <property type="evidence" value="ECO:0007669"/>
    <property type="project" value="TreeGrafter"/>
</dbReference>
<evidence type="ECO:0000256" key="1">
    <source>
        <dbReference type="ARBA" id="ARBA00023242"/>
    </source>
</evidence>
<comment type="caution">
    <text evidence="5">The sequence shown here is derived from an EMBL/GenBank/DDBJ whole genome shotgun (WGS) entry which is preliminary data.</text>
</comment>
<dbReference type="Gene3D" id="2.60.40.1970">
    <property type="entry name" value="YEATS domain"/>
    <property type="match status" value="1"/>
</dbReference>
<sequence>MNTRNRMKEKMDVEVRIELGHKAWKNIKPTIEGYTHDWTVFVQGVNGTDIKHFVEKVIFHLPNSYPDSKQIKERPPFILSESTSRSFSMQIDIFFCAGAKLNKVTYNYDISISDEVVNNSWERKLTFPNPSKNFLEKLLLAGGKMVDLQKTSEMNVPLVKCKVEPDEETEVIKVIDNAQILNSSVQNINNLNELLKENEGLKSANAEVKEKTDCQEKLLDFYDKKLSSCETCILAANKSINQLRKKIEEDENEISTLKLQVQILQNELLQIKNLPTKNSEGKMKGKKRKRKNKRKFKYICSSKSSTSNLQNTSLIKTDTFVSDSSNTVSESHYHSQSNSQVQSFNDNSSFQQNICGEGNFETSNCLGNVSSSPCSFKSENTCIDVKSVEKSSINVNADLNISKIRNNATEKSVNRTLMEVNSFLCISEMRNEVDEQIKINSTAVNTSLDEHKIRNCDIEEPVRIKECGGIAQDSLPESSLEVDAPLNISNFKNCDIKKPECQNSMEVDSSLYLSEINNNDVQMHVEGSSVEVNSLIVPEIANNVEKSVEGNPITANAVLNKFNIKHTDVEKSVYRSLMEVDSSLYISEINNNNVENSVAKNSVTINALSDKSEIGKSNIEACRKCNNAEKPLKESSAEEANVSLGKPETKNINEKKIIEGMSNEVTMPLNKSELFGNIKKPIEGSLIEAQLCIKKELVEETPGASVKKHVSSIQGTDMKSFNSESKENDEKHISFGDVKFSSSILRDTEFKKKQNKTFQKDSLQNLGNVFKKENLNINIICKEVQQDVNDATVPNFIEFITDNYQKLKIELGRIKHSKFRKFRHKTNPLFYKLGNINSNITDKYFMRYIRSLTDFFITPKTSFDMATIVYLIVNYLSKSKINPKNLRTYVHNQEMYVFLPRSENCIVSTLFEIEKKLVPYLHGLIRNILNIIRRVLVSKKQMDVKGLASLCRVFMSLCKQNNDRLEPLFLCCELLRLRIPLAPYLINSLAAVWREPFYLYNQFLAEEKLLLGSIIYGMKEKPSLMNSELWRQTCILSTTNFPCPVLVDRYDAIQFLTEKIDSRCDEGLFEDLWMLTSPLIIFISNETWDSKIYFRNKYILPNLLHFSKCFNEKAFDVFCNLYVDIFSFCRESPFEELQKYFTNNALYEGALVQDCAAIALWKYIGITDTTIPASLRDWFLRNQNNSKLEVIIDIYCKRVMESHDKLLLWDDIIIFDADYEQFHILYSYIQMSSYCKCATV</sequence>
<feature type="coiled-coil region" evidence="3">
    <location>
        <begin position="178"/>
        <end position="274"/>
    </location>
</feature>
<dbReference type="InterPro" id="IPR052790">
    <property type="entry name" value="YEATS_domain"/>
</dbReference>
<accession>A0A8T0FEV7</accession>
<organism evidence="5 6">
    <name type="scientific">Argiope bruennichi</name>
    <name type="common">Wasp spider</name>
    <name type="synonym">Aranea bruennichi</name>
    <dbReference type="NCBI Taxonomy" id="94029"/>
    <lineage>
        <taxon>Eukaryota</taxon>
        <taxon>Metazoa</taxon>
        <taxon>Ecdysozoa</taxon>
        <taxon>Arthropoda</taxon>
        <taxon>Chelicerata</taxon>
        <taxon>Arachnida</taxon>
        <taxon>Araneae</taxon>
        <taxon>Araneomorphae</taxon>
        <taxon>Entelegynae</taxon>
        <taxon>Araneoidea</taxon>
        <taxon>Araneidae</taxon>
        <taxon>Argiope</taxon>
    </lineage>
</organism>
<proteinExistence type="predicted"/>
<dbReference type="InterPro" id="IPR055129">
    <property type="entry name" value="YEATS_dom"/>
</dbReference>
<dbReference type="PANTHER" id="PTHR47827:SF3">
    <property type="entry name" value="AF-9 ANC1 HOMOLOGY DOMAIN-CONTAINING PROTEIN"/>
    <property type="match status" value="1"/>
</dbReference>
<dbReference type="PANTHER" id="PTHR47827">
    <property type="entry name" value="AHD DOMAIN-CONTAINING PROTEIN"/>
    <property type="match status" value="1"/>
</dbReference>
<evidence type="ECO:0000313" key="6">
    <source>
        <dbReference type="Proteomes" id="UP000807504"/>
    </source>
</evidence>
<evidence type="ECO:0000259" key="4">
    <source>
        <dbReference type="PROSITE" id="PS51037"/>
    </source>
</evidence>
<gene>
    <name evidence="5" type="ORF">HNY73_007747</name>
</gene>
<name>A0A8T0FEV7_ARGBR</name>
<dbReference type="GO" id="GO:0045893">
    <property type="term" value="P:positive regulation of DNA-templated transcription"/>
    <property type="evidence" value="ECO:0007669"/>
    <property type="project" value="TreeGrafter"/>
</dbReference>
<keyword evidence="6" id="KW-1185">Reference proteome</keyword>
<dbReference type="Proteomes" id="UP000807504">
    <property type="component" value="Unassembled WGS sequence"/>
</dbReference>
<dbReference type="GO" id="GO:0008023">
    <property type="term" value="C:transcription elongation factor complex"/>
    <property type="evidence" value="ECO:0007669"/>
    <property type="project" value="TreeGrafter"/>
</dbReference>